<feature type="compositionally biased region" description="Acidic residues" evidence="11">
    <location>
        <begin position="382"/>
        <end position="392"/>
    </location>
</feature>
<dbReference type="PROSITE" id="PS50089">
    <property type="entry name" value="ZF_RING_2"/>
    <property type="match status" value="1"/>
</dbReference>
<evidence type="ECO:0000313" key="14">
    <source>
        <dbReference type="EMBL" id="CAD7247890.1"/>
    </source>
</evidence>
<protein>
    <recommendedName>
        <fullName evidence="3">RING-type E3 ubiquitin transferase</fullName>
        <ecNumber evidence="3">2.3.2.27</ecNumber>
    </recommendedName>
</protein>
<gene>
    <name evidence="14" type="ORF">DSTB1V02_LOCUS7715</name>
</gene>
<keyword evidence="15" id="KW-1185">Reference proteome</keyword>
<dbReference type="PANTHER" id="PTHR47168">
    <property type="entry name" value="RING ZINC FINGER DOMAIN SUPERFAMILY PROTEIN-RELATED"/>
    <property type="match status" value="1"/>
</dbReference>
<dbReference type="FunFam" id="3.30.40.10:FF:000824">
    <property type="entry name" value="E3 ubiquitin-protein ligase RNF13"/>
    <property type="match status" value="1"/>
</dbReference>
<evidence type="ECO:0000259" key="13">
    <source>
        <dbReference type="PROSITE" id="PS50089"/>
    </source>
</evidence>
<feature type="domain" description="RING-type" evidence="13">
    <location>
        <begin position="240"/>
        <end position="282"/>
    </location>
</feature>
<feature type="compositionally biased region" description="Polar residues" evidence="11">
    <location>
        <begin position="371"/>
        <end position="381"/>
    </location>
</feature>
<keyword evidence="9 12" id="KW-0472">Membrane</keyword>
<keyword evidence="5" id="KW-0479">Metal-binding</keyword>
<dbReference type="GO" id="GO:0008270">
    <property type="term" value="F:zinc ion binding"/>
    <property type="evidence" value="ECO:0007669"/>
    <property type="project" value="UniProtKB-KW"/>
</dbReference>
<evidence type="ECO:0000256" key="3">
    <source>
        <dbReference type="ARBA" id="ARBA00012483"/>
    </source>
</evidence>
<proteinExistence type="predicted"/>
<feature type="compositionally biased region" description="Low complexity" evidence="11">
    <location>
        <begin position="333"/>
        <end position="350"/>
    </location>
</feature>
<evidence type="ECO:0000313" key="15">
    <source>
        <dbReference type="Proteomes" id="UP000677054"/>
    </source>
</evidence>
<evidence type="ECO:0000256" key="2">
    <source>
        <dbReference type="ARBA" id="ARBA00004167"/>
    </source>
</evidence>
<evidence type="ECO:0000256" key="5">
    <source>
        <dbReference type="ARBA" id="ARBA00022723"/>
    </source>
</evidence>
<evidence type="ECO:0000256" key="7">
    <source>
        <dbReference type="ARBA" id="ARBA00022833"/>
    </source>
</evidence>
<dbReference type="Gene3D" id="3.30.40.10">
    <property type="entry name" value="Zinc/RING finger domain, C3HC4 (zinc finger)"/>
    <property type="match status" value="1"/>
</dbReference>
<evidence type="ECO:0000256" key="10">
    <source>
        <dbReference type="PROSITE-ProRule" id="PRU00175"/>
    </source>
</evidence>
<sequence>MKISVSTGGDMARLIVLTALFVTPTLADIMVINMTNNRTVDYFPDLPAAFGHSIPPPGILGFVATGTPNDTTITSEACEKGSIDPPERFPNPTRHWIVLVKKGGCTYKKKIQVAQEAGYDAVIVHNVHSNVLEQMICEGFGCSDLIPSVFIGQEDAFFLSNRYLKKSYMVYISNERPFYLTKYLLPMAIVVGVGFVVILVYMIVRCIKDARRARRHRLPSRSLKKIPMIKYKKGDPYDTCAICLEDYNEGEKLRVLPCSHAFHSKCVDPWLTKTKRVCPCCKRKVFTRDENPHPDSGSSSEDERETAPLLGSARGTRQTDGGTFTSYIHPLQSHSSSISSSSSSSSSSPPSSTPVLTHAHQDSLCPLDESGVSSSEHSINGDQEDEAVEIEDPVMHVDIVRGDTDATSSSGPTSPSRDVVL</sequence>
<feature type="compositionally biased region" description="Polar residues" evidence="11">
    <location>
        <begin position="405"/>
        <end position="421"/>
    </location>
</feature>
<dbReference type="InterPro" id="IPR051653">
    <property type="entry name" value="E3_ligase_sorting_rcpt"/>
</dbReference>
<evidence type="ECO:0000256" key="1">
    <source>
        <dbReference type="ARBA" id="ARBA00000900"/>
    </source>
</evidence>
<dbReference type="Proteomes" id="UP000677054">
    <property type="component" value="Unassembled WGS sequence"/>
</dbReference>
<dbReference type="OrthoDB" id="8062037at2759"/>
<keyword evidence="4 12" id="KW-0812">Transmembrane</keyword>
<reference evidence="14" key="1">
    <citation type="submission" date="2020-11" db="EMBL/GenBank/DDBJ databases">
        <authorList>
            <person name="Tran Van P."/>
        </authorList>
    </citation>
    <scope>NUCLEOTIDE SEQUENCE</scope>
</reference>
<dbReference type="Gene3D" id="3.50.30.30">
    <property type="match status" value="1"/>
</dbReference>
<evidence type="ECO:0000256" key="9">
    <source>
        <dbReference type="ARBA" id="ARBA00023136"/>
    </source>
</evidence>
<comment type="subcellular location">
    <subcellularLocation>
        <location evidence="2">Membrane</location>
        <topology evidence="2">Single-pass membrane protein</topology>
    </subcellularLocation>
</comment>
<dbReference type="SUPFAM" id="SSF57850">
    <property type="entry name" value="RING/U-box"/>
    <property type="match status" value="1"/>
</dbReference>
<dbReference type="EMBL" id="CAJPEV010001624">
    <property type="protein sequence ID" value="CAG0893573.1"/>
    <property type="molecule type" value="Genomic_DNA"/>
</dbReference>
<dbReference type="GO" id="GO:0061630">
    <property type="term" value="F:ubiquitin protein ligase activity"/>
    <property type="evidence" value="ECO:0007669"/>
    <property type="project" value="UniProtKB-EC"/>
</dbReference>
<dbReference type="InterPro" id="IPR046450">
    <property type="entry name" value="PA_dom_sf"/>
</dbReference>
<dbReference type="InterPro" id="IPR003137">
    <property type="entry name" value="PA_domain"/>
</dbReference>
<dbReference type="GO" id="GO:0016020">
    <property type="term" value="C:membrane"/>
    <property type="evidence" value="ECO:0007669"/>
    <property type="project" value="UniProtKB-SubCell"/>
</dbReference>
<dbReference type="Pfam" id="PF02225">
    <property type="entry name" value="PA"/>
    <property type="match status" value="1"/>
</dbReference>
<dbReference type="SMART" id="SM00184">
    <property type="entry name" value="RING"/>
    <property type="match status" value="1"/>
</dbReference>
<evidence type="ECO:0000256" key="6">
    <source>
        <dbReference type="ARBA" id="ARBA00022771"/>
    </source>
</evidence>
<dbReference type="InterPro" id="IPR001841">
    <property type="entry name" value="Znf_RING"/>
</dbReference>
<dbReference type="EC" id="2.3.2.27" evidence="3"/>
<comment type="catalytic activity">
    <reaction evidence="1">
        <text>S-ubiquitinyl-[E2 ubiquitin-conjugating enzyme]-L-cysteine + [acceptor protein]-L-lysine = [E2 ubiquitin-conjugating enzyme]-L-cysteine + N(6)-ubiquitinyl-[acceptor protein]-L-lysine.</text>
        <dbReference type="EC" id="2.3.2.27"/>
    </reaction>
</comment>
<keyword evidence="6 10" id="KW-0863">Zinc-finger</keyword>
<accession>A0A7R9A671</accession>
<name>A0A7R9A671_9CRUS</name>
<feature type="region of interest" description="Disordered" evidence="11">
    <location>
        <begin position="289"/>
        <end position="421"/>
    </location>
</feature>
<dbReference type="Pfam" id="PF13639">
    <property type="entry name" value="zf-RING_2"/>
    <property type="match status" value="1"/>
</dbReference>
<evidence type="ECO:0000256" key="8">
    <source>
        <dbReference type="ARBA" id="ARBA00022989"/>
    </source>
</evidence>
<organism evidence="14">
    <name type="scientific">Darwinula stevensoni</name>
    <dbReference type="NCBI Taxonomy" id="69355"/>
    <lineage>
        <taxon>Eukaryota</taxon>
        <taxon>Metazoa</taxon>
        <taxon>Ecdysozoa</taxon>
        <taxon>Arthropoda</taxon>
        <taxon>Crustacea</taxon>
        <taxon>Oligostraca</taxon>
        <taxon>Ostracoda</taxon>
        <taxon>Podocopa</taxon>
        <taxon>Podocopida</taxon>
        <taxon>Darwinulocopina</taxon>
        <taxon>Darwinuloidea</taxon>
        <taxon>Darwinulidae</taxon>
        <taxon>Darwinula</taxon>
    </lineage>
</organism>
<keyword evidence="7" id="KW-0862">Zinc</keyword>
<dbReference type="InterPro" id="IPR013083">
    <property type="entry name" value="Znf_RING/FYVE/PHD"/>
</dbReference>
<feature type="compositionally biased region" description="Basic and acidic residues" evidence="11">
    <location>
        <begin position="393"/>
        <end position="404"/>
    </location>
</feature>
<dbReference type="EMBL" id="LR901141">
    <property type="protein sequence ID" value="CAD7247890.1"/>
    <property type="molecule type" value="Genomic_DNA"/>
</dbReference>
<evidence type="ECO:0000256" key="11">
    <source>
        <dbReference type="SAM" id="MobiDB-lite"/>
    </source>
</evidence>
<evidence type="ECO:0000256" key="12">
    <source>
        <dbReference type="SAM" id="Phobius"/>
    </source>
</evidence>
<dbReference type="PANTHER" id="PTHR47168:SF1">
    <property type="entry name" value="OS02G0798600 PROTEIN"/>
    <property type="match status" value="1"/>
</dbReference>
<dbReference type="AlphaFoldDB" id="A0A7R9A671"/>
<feature type="compositionally biased region" description="Polar residues" evidence="11">
    <location>
        <begin position="315"/>
        <end position="326"/>
    </location>
</feature>
<dbReference type="SUPFAM" id="SSF52025">
    <property type="entry name" value="PA domain"/>
    <property type="match status" value="1"/>
</dbReference>
<keyword evidence="8 12" id="KW-1133">Transmembrane helix</keyword>
<feature type="transmembrane region" description="Helical" evidence="12">
    <location>
        <begin position="183"/>
        <end position="204"/>
    </location>
</feature>
<evidence type="ECO:0000256" key="4">
    <source>
        <dbReference type="ARBA" id="ARBA00022692"/>
    </source>
</evidence>